<dbReference type="Gene3D" id="3.90.79.10">
    <property type="entry name" value="Nucleoside Triphosphate Pyrophosphohydrolase"/>
    <property type="match status" value="1"/>
</dbReference>
<evidence type="ECO:0000313" key="6">
    <source>
        <dbReference type="EMBL" id="RKP17925.1"/>
    </source>
</evidence>
<dbReference type="PROSITE" id="PS00893">
    <property type="entry name" value="NUDIX_BOX"/>
    <property type="match status" value="1"/>
</dbReference>
<dbReference type="InterPro" id="IPR015797">
    <property type="entry name" value="NUDIX_hydrolase-like_dom_sf"/>
</dbReference>
<feature type="non-terminal residue" evidence="6">
    <location>
        <position position="95"/>
    </location>
</feature>
<sequence length="95" mass="10814">RKVVGVVPFNPKTSEFILVTSRKHPCEYILPKGGIEHGETDQECALREAFEEAGIHGEITLKLSATTVKSSEITWYAMQVDKIDQNWSESHERER</sequence>
<dbReference type="PROSITE" id="PS51462">
    <property type="entry name" value="NUDIX"/>
    <property type="match status" value="1"/>
</dbReference>
<proteinExistence type="predicted"/>
<dbReference type="GO" id="GO:0016462">
    <property type="term" value="F:pyrophosphatase activity"/>
    <property type="evidence" value="ECO:0007669"/>
    <property type="project" value="InterPro"/>
</dbReference>
<dbReference type="AlphaFoldDB" id="A0A4P9YFC7"/>
<comment type="cofactor">
    <cofactor evidence="1">
        <name>Mg(2+)</name>
        <dbReference type="ChEBI" id="CHEBI:18420"/>
    </cofactor>
</comment>
<protein>
    <recommendedName>
        <fullName evidence="5">Nudix hydrolase domain-containing protein</fullName>
    </recommendedName>
</protein>
<name>A0A4P9YFC7_ROZAC</name>
<dbReference type="SUPFAM" id="SSF55811">
    <property type="entry name" value="Nudix"/>
    <property type="match status" value="1"/>
</dbReference>
<feature type="domain" description="Nudix hydrolase" evidence="5">
    <location>
        <begin position="1"/>
        <end position="95"/>
    </location>
</feature>
<dbReference type="InterPro" id="IPR000086">
    <property type="entry name" value="NUDIX_hydrolase_dom"/>
</dbReference>
<evidence type="ECO:0000256" key="2">
    <source>
        <dbReference type="ARBA" id="ARBA00022723"/>
    </source>
</evidence>
<evidence type="ECO:0000313" key="7">
    <source>
        <dbReference type="Proteomes" id="UP000281549"/>
    </source>
</evidence>
<keyword evidence="3" id="KW-0378">Hydrolase</keyword>
<dbReference type="EMBL" id="ML005624">
    <property type="protein sequence ID" value="RKP17925.1"/>
    <property type="molecule type" value="Genomic_DNA"/>
</dbReference>
<evidence type="ECO:0000259" key="5">
    <source>
        <dbReference type="PROSITE" id="PS51462"/>
    </source>
</evidence>
<keyword evidence="4" id="KW-0460">Magnesium</keyword>
<dbReference type="Proteomes" id="UP000281549">
    <property type="component" value="Unassembled WGS sequence"/>
</dbReference>
<accession>A0A4P9YFC7</accession>
<dbReference type="CDD" id="cd04666">
    <property type="entry name" value="NUDIX_DIPP2_like_Nudt4"/>
    <property type="match status" value="1"/>
</dbReference>
<keyword evidence="2" id="KW-0479">Metal-binding</keyword>
<dbReference type="GO" id="GO:0046872">
    <property type="term" value="F:metal ion binding"/>
    <property type="evidence" value="ECO:0007669"/>
    <property type="project" value="UniProtKB-KW"/>
</dbReference>
<dbReference type="Pfam" id="PF00293">
    <property type="entry name" value="NUDIX"/>
    <property type="match status" value="1"/>
</dbReference>
<feature type="non-terminal residue" evidence="6">
    <location>
        <position position="1"/>
    </location>
</feature>
<reference evidence="7" key="1">
    <citation type="journal article" date="2018" name="Nat. Microbiol.">
        <title>Leveraging single-cell genomics to expand the fungal tree of life.</title>
        <authorList>
            <person name="Ahrendt S.R."/>
            <person name="Quandt C.A."/>
            <person name="Ciobanu D."/>
            <person name="Clum A."/>
            <person name="Salamov A."/>
            <person name="Andreopoulos B."/>
            <person name="Cheng J.F."/>
            <person name="Woyke T."/>
            <person name="Pelin A."/>
            <person name="Henrissat B."/>
            <person name="Reynolds N.K."/>
            <person name="Benny G.L."/>
            <person name="Smith M.E."/>
            <person name="James T.Y."/>
            <person name="Grigoriev I.V."/>
        </authorList>
    </citation>
    <scope>NUCLEOTIDE SEQUENCE [LARGE SCALE GENOMIC DNA]</scope>
    <source>
        <strain evidence="7">CSF55</strain>
    </source>
</reference>
<dbReference type="InterPro" id="IPR047198">
    <property type="entry name" value="DDP-like_NUDIX"/>
</dbReference>
<dbReference type="PANTHER" id="PTHR12629:SF0">
    <property type="entry name" value="DIPHOSPHOINOSITOL-POLYPHOSPHATE DIPHOSPHATASE"/>
    <property type="match status" value="1"/>
</dbReference>
<evidence type="ECO:0000256" key="1">
    <source>
        <dbReference type="ARBA" id="ARBA00001946"/>
    </source>
</evidence>
<dbReference type="InterPro" id="IPR020084">
    <property type="entry name" value="NUDIX_hydrolase_CS"/>
</dbReference>
<dbReference type="PANTHER" id="PTHR12629">
    <property type="entry name" value="DIPHOSPHOINOSITOL POLYPHOSPHATE PHOSPHOHYDROLASE"/>
    <property type="match status" value="1"/>
</dbReference>
<organism evidence="6 7">
    <name type="scientific">Rozella allomycis (strain CSF55)</name>
    <dbReference type="NCBI Taxonomy" id="988480"/>
    <lineage>
        <taxon>Eukaryota</taxon>
        <taxon>Fungi</taxon>
        <taxon>Fungi incertae sedis</taxon>
        <taxon>Cryptomycota</taxon>
        <taxon>Cryptomycota incertae sedis</taxon>
        <taxon>Rozella</taxon>
    </lineage>
</organism>
<gene>
    <name evidence="6" type="ORF">ROZALSC1DRAFT_3830</name>
</gene>
<dbReference type="GO" id="GO:0005634">
    <property type="term" value="C:nucleus"/>
    <property type="evidence" value="ECO:0007669"/>
    <property type="project" value="TreeGrafter"/>
</dbReference>
<dbReference type="GO" id="GO:0005737">
    <property type="term" value="C:cytoplasm"/>
    <property type="evidence" value="ECO:0007669"/>
    <property type="project" value="TreeGrafter"/>
</dbReference>
<evidence type="ECO:0000256" key="4">
    <source>
        <dbReference type="ARBA" id="ARBA00022842"/>
    </source>
</evidence>
<evidence type="ECO:0000256" key="3">
    <source>
        <dbReference type="ARBA" id="ARBA00022801"/>
    </source>
</evidence>